<dbReference type="OrthoDB" id="381190at2759"/>
<dbReference type="GeneID" id="18910043"/>
<dbReference type="InterPro" id="IPR018936">
    <property type="entry name" value="PI3/4_kinase_CS"/>
</dbReference>
<evidence type="ECO:0000259" key="16">
    <source>
        <dbReference type="PROSITE" id="PS51190"/>
    </source>
</evidence>
<keyword evidence="10" id="KW-0234">DNA repair</keyword>
<dbReference type="RefSeq" id="XP_007392413.1">
    <property type="nucleotide sequence ID" value="XM_007392351.1"/>
</dbReference>
<dbReference type="SUPFAM" id="SSF56112">
    <property type="entry name" value="Protein kinase-like (PK-like)"/>
    <property type="match status" value="1"/>
</dbReference>
<dbReference type="GO" id="GO:0000077">
    <property type="term" value="P:DNA damage checkpoint signaling"/>
    <property type="evidence" value="ECO:0007669"/>
    <property type="project" value="TreeGrafter"/>
</dbReference>
<evidence type="ECO:0000259" key="15">
    <source>
        <dbReference type="PROSITE" id="PS51189"/>
    </source>
</evidence>
<dbReference type="PROSITE" id="PS51189">
    <property type="entry name" value="FAT"/>
    <property type="match status" value="1"/>
</dbReference>
<evidence type="ECO:0000256" key="9">
    <source>
        <dbReference type="ARBA" id="ARBA00022840"/>
    </source>
</evidence>
<sequence length="2428" mass="273171">MSAIDSSPLPIPTFQASDQPCPKDLLDFLLNFIQLATSQSAEVLLHNSRKRWLSAFDTLNRSFLKPLELPDEFEWHMLHERTKLFEVTFELFCLLTTRCGEVLSYQEDLTKSMLCKLLDVASSLEIWLDVPDVPVKEGFPSPEKLYADCMKTMTAMLQALAGSAKIDHAGKPGWQILKSIGEECLAVCSDIMAAPPDATYYICLFMLPRIRMDRPSHPAVAESATRPKNVVRLKNYLDHAFICVRSSAQTPLMLTLLLELLLNALDTRNLDQTFMKSLTIHATEMAHQLHNFLVSPACLTSDAKRARAIGRLVTAISTSLRSLAPFNSIADPMRLHLLMRRLNDGPSDAWAKPDVLLIGAFSTPFTKPPVRVDVHSVLTLLKEEQWGDDGCNLRALASAYLQTTVSSLDDETVQEIAEYVDQKAGNASYADLAQALVQRKRGLAVQDVKAPDGTYDWRRHVKQIVYAIIQPAELDWMDDDDNTNGLQYITRALREVEKRFGVIYNPSASARLVLLQQLARLPCALTRHADAICHSTQTGLTVDSLRACMSVLGCAMDGTDREVTAAVRKAAYNALVRTLRHQPSTHTSAGLDHAADFALSGMKDADRNVRISAGRCAVELVNIYLRLENSSQERVDPLFGMINEVLGTGQDRWKETTLISLGHMARTSSPYVLGKVLFCIVAQLGHSNPLSAAAKHHKKATYNLLAPYLETIAPFVVGRLKTHPTTLLEVCNFVSSTPPAFLSVTLPYTLPGLFASRDRETLDILARELGTSIGQMLVEHGYKILPHVFLLSKPGQTSRAMTFMVSFFGKKLSGTPQTLISAHIIDTASQIILNMGDQDPATVFTAKQGLMKMQQYLDNNFYDTPEEAVRVCLDSQFLGVIHRFNDTLQASHTRYTSEDKCKTIRALSAIIEVVGHGVVVFAPQIMATMQTALTLPGLAETTLKTWDTFFRISKREDLSGYVRATSAAFVSAWPKFSLEAKELATKCLEYILSHADGGNAYKHDIVDLSSIPELHRIWQRVLESRAEMTPHARLMMLLDRITSDNAAVILLALQELKAFLLEDDERFIRGLTSGDMFDPVVGKILPALFSIAAKDHEGSDSMRLLALECVGICGAVDPDRFECDVQDGRMIVKTNFEDEEESVAFALHLIKDMLVGAFRSTYDINYQNILAYLIQELTKFCRFNRSLVNSGATGSLPIKVRNRWKELPRSVRDVVGPLLDGKWMFSNEPFDPVQPPIYATQSTYREWLQVWTRHLIYRVTGKQAQQIFSPFHPILQHLIKDVGVAHHIFPHLVLNVLLSGNEEHVRDIRAEILAVLENQVNPDSASTIEKRELCAQAIFMLMDHLNRWIHSMRQEATVKYRKKVNAGLSAEEMQVLQVESILTSIDRSLIAKAALRCKAYARALMCFEQQVLDMKDIDDQADTKVTAYETLHEIYAQLDEPDGMEGISTLILSPSLENQIREHESTGRWTSAQSCWEVRLQQSPNDLKSHLGLLRCLRNLGHYDINGAIQDTMRTHVEGLLVRNPTWQADLIDYQVESGCIIGDWPIVQSLVENTSQETSPILLARVLLAMRSGEEDAVQSALWTARRVLGAPIAAAGVRGYRHSYPAVLDLHMLHELQTIYDQGHACNAQRDSDESLDSLQHRLTERLDSTLSSFRYREPVLSTRRTVLGLQIGQSPRFKEVIGRSWLLTARLARKAGYKQTAYSALLQAQQLDAPFWFVQGAKLAKAMGDPLRALQEVENWLGRMKRAPIPMTQGQSAELSIVKAKVTTLRARWLAELDRHDRQIVLEIFKEGATLMESRESGWFYCGRFHDECAKSLPQKSKGDKQATWELTLHQRLVMNQQTVKDLLQACETGSKYINQALPRLLTLFLNVGDDDEAAYQSSQFKTMTKLMVKAIRTIPMYKWYTAFPQIVSRIGHPQGETYGFLKELIRQVIQQHPNQALWQFTSVLQSKQGDRRVRAEQILKKLKNPGAANGIAGLVEANIRLMTQLLKLCERSLPDHKKTFSMRQNFSFLANVVPSPCIIPLQESLIATMPTSPSADAEHQPFPVDAPTFHQFSDDVEIMPSLAKPRKITIMGTDGRQYNFLGKPKDDLRKDARIMDFNAIINKQLKANANTRRRQLCKPSFPTLDIRTYGVVTLNEECGFIQWVPNTVPVRTALTNAYNPHGMPIWGEKLKKSFDKLGAVRTDREAAEIFKREVLSEFPPVLHEWFLQMFPEPTAWLSSKLAYTRTSAVMCMVGFILGMGDRHTENLLLDTRTGDIVHVDFNCLFEKGKTLATPERVPFRLTQNFVDGFGVTGIEGVFRIACELAMQTLRDNKECLMIILDAFIHDPLVEWQDIKRQRDLQDRRGGQKMENAVKDNTDLEMLARNALGVISKKLQGIYSISHEKLSEREIPTSSLVEMLITEATDLRNLSKMYAGWSPHL</sequence>
<dbReference type="GO" id="GO:0006281">
    <property type="term" value="P:DNA repair"/>
    <property type="evidence" value="ECO:0007669"/>
    <property type="project" value="UniProtKB-KW"/>
</dbReference>
<evidence type="ECO:0000256" key="6">
    <source>
        <dbReference type="ARBA" id="ARBA00022741"/>
    </source>
</evidence>
<evidence type="ECO:0000256" key="5">
    <source>
        <dbReference type="ARBA" id="ARBA00022679"/>
    </source>
</evidence>
<evidence type="ECO:0000256" key="10">
    <source>
        <dbReference type="ARBA" id="ARBA00023204"/>
    </source>
</evidence>
<dbReference type="PROSITE" id="PS50290">
    <property type="entry name" value="PI3_4_KINASE_3"/>
    <property type="match status" value="1"/>
</dbReference>
<dbReference type="GO" id="GO:0005634">
    <property type="term" value="C:nucleus"/>
    <property type="evidence" value="ECO:0007669"/>
    <property type="project" value="UniProtKB-SubCell"/>
</dbReference>
<feature type="domain" description="FAT" evidence="15">
    <location>
        <begin position="1389"/>
        <end position="1954"/>
    </location>
</feature>
<evidence type="ECO:0000256" key="1">
    <source>
        <dbReference type="ARBA" id="ARBA00004123"/>
    </source>
</evidence>
<evidence type="ECO:0000256" key="11">
    <source>
        <dbReference type="ARBA" id="ARBA00023242"/>
    </source>
</evidence>
<keyword evidence="5" id="KW-0808">Transferase</keyword>
<dbReference type="PROSITE" id="PS00916">
    <property type="entry name" value="PI3_4_KINASE_2"/>
    <property type="match status" value="1"/>
</dbReference>
<evidence type="ECO:0000256" key="13">
    <source>
        <dbReference type="ARBA" id="ARBA00048679"/>
    </source>
</evidence>
<accession>K5VAI6</accession>
<dbReference type="Pfam" id="PF00454">
    <property type="entry name" value="PI3_PI4_kinase"/>
    <property type="match status" value="1"/>
</dbReference>
<dbReference type="InterPro" id="IPR014009">
    <property type="entry name" value="PIK_FAT"/>
</dbReference>
<dbReference type="Proteomes" id="UP000008370">
    <property type="component" value="Unassembled WGS sequence"/>
</dbReference>
<gene>
    <name evidence="17" type="ORF">PHACADRAFT_181804</name>
</gene>
<evidence type="ECO:0000256" key="2">
    <source>
        <dbReference type="ARBA" id="ARBA00010769"/>
    </source>
</evidence>
<dbReference type="InterPro" id="IPR000403">
    <property type="entry name" value="PI3/4_kinase_cat_dom"/>
</dbReference>
<dbReference type="EMBL" id="JH930469">
    <property type="protein sequence ID" value="EKM59861.1"/>
    <property type="molecule type" value="Genomic_DNA"/>
</dbReference>
<evidence type="ECO:0000256" key="12">
    <source>
        <dbReference type="ARBA" id="ARBA00047899"/>
    </source>
</evidence>
<dbReference type="SUPFAM" id="SSF48371">
    <property type="entry name" value="ARM repeat"/>
    <property type="match status" value="2"/>
</dbReference>
<dbReference type="CDD" id="cd00892">
    <property type="entry name" value="PIKKc_ATR"/>
    <property type="match status" value="1"/>
</dbReference>
<dbReference type="Pfam" id="PF25030">
    <property type="entry name" value="M-HEAT_ATR"/>
    <property type="match status" value="1"/>
</dbReference>
<evidence type="ECO:0000313" key="17">
    <source>
        <dbReference type="EMBL" id="EKM59861.1"/>
    </source>
</evidence>
<dbReference type="HOGENOM" id="CLU_000178_2_5_1"/>
<evidence type="ECO:0000256" key="3">
    <source>
        <dbReference type="ARBA" id="ARBA00012513"/>
    </source>
</evidence>
<dbReference type="GO" id="GO:0000723">
    <property type="term" value="P:telomere maintenance"/>
    <property type="evidence" value="ECO:0007669"/>
    <property type="project" value="TreeGrafter"/>
</dbReference>
<dbReference type="PROSITE" id="PS51190">
    <property type="entry name" value="FATC"/>
    <property type="match status" value="1"/>
</dbReference>
<keyword evidence="9" id="KW-0067">ATP-binding</keyword>
<dbReference type="InterPro" id="IPR016024">
    <property type="entry name" value="ARM-type_fold"/>
</dbReference>
<evidence type="ECO:0000313" key="18">
    <source>
        <dbReference type="Proteomes" id="UP000008370"/>
    </source>
</evidence>
<dbReference type="Pfam" id="PF23593">
    <property type="entry name" value="HEAT_ATR"/>
    <property type="match status" value="1"/>
</dbReference>
<dbReference type="GO" id="GO:0004674">
    <property type="term" value="F:protein serine/threonine kinase activity"/>
    <property type="evidence" value="ECO:0007669"/>
    <property type="project" value="UniProtKB-KW"/>
</dbReference>
<dbReference type="Pfam" id="PF02259">
    <property type="entry name" value="FAT"/>
    <property type="match status" value="1"/>
</dbReference>
<dbReference type="InterPro" id="IPR050517">
    <property type="entry name" value="DDR_Repair_Kinase"/>
</dbReference>
<keyword evidence="11" id="KW-0539">Nucleus</keyword>
<dbReference type="GO" id="GO:0005524">
    <property type="term" value="F:ATP binding"/>
    <property type="evidence" value="ECO:0007669"/>
    <property type="project" value="UniProtKB-KW"/>
</dbReference>
<dbReference type="InterPro" id="IPR012993">
    <property type="entry name" value="UME"/>
</dbReference>
<dbReference type="InterPro" id="IPR003152">
    <property type="entry name" value="FATC_dom"/>
</dbReference>
<keyword evidence="8" id="KW-0418">Kinase</keyword>
<feature type="domain" description="PI3K/PI4K catalytic" evidence="14">
    <location>
        <begin position="2060"/>
        <end position="2380"/>
    </location>
</feature>
<comment type="catalytic activity">
    <reaction evidence="13">
        <text>L-seryl-[protein] + ATP = O-phospho-L-seryl-[protein] + ADP + H(+)</text>
        <dbReference type="Rhea" id="RHEA:17989"/>
        <dbReference type="Rhea" id="RHEA-COMP:9863"/>
        <dbReference type="Rhea" id="RHEA-COMP:11604"/>
        <dbReference type="ChEBI" id="CHEBI:15378"/>
        <dbReference type="ChEBI" id="CHEBI:29999"/>
        <dbReference type="ChEBI" id="CHEBI:30616"/>
        <dbReference type="ChEBI" id="CHEBI:83421"/>
        <dbReference type="ChEBI" id="CHEBI:456216"/>
        <dbReference type="EC" id="2.7.11.1"/>
    </reaction>
</comment>
<dbReference type="InterPro" id="IPR056802">
    <property type="entry name" value="ATR-like_M-HEAT"/>
</dbReference>
<dbReference type="SMART" id="SM00802">
    <property type="entry name" value="UME"/>
    <property type="match status" value="1"/>
</dbReference>
<dbReference type="PANTHER" id="PTHR11139">
    <property type="entry name" value="ATAXIA TELANGIECTASIA MUTATED ATM -RELATED"/>
    <property type="match status" value="1"/>
</dbReference>
<dbReference type="InterPro" id="IPR011009">
    <property type="entry name" value="Kinase-like_dom_sf"/>
</dbReference>
<protein>
    <recommendedName>
        <fullName evidence="3">non-specific serine/threonine protein kinase</fullName>
        <ecNumber evidence="3">2.7.11.1</ecNumber>
    </recommendedName>
</protein>
<dbReference type="InterPro" id="IPR036940">
    <property type="entry name" value="PI3/4_kinase_cat_sf"/>
</dbReference>
<dbReference type="EC" id="2.7.11.1" evidence="3"/>
<dbReference type="SMART" id="SM00146">
    <property type="entry name" value="PI3Kc"/>
    <property type="match status" value="1"/>
</dbReference>
<comment type="similarity">
    <text evidence="2">Belongs to the PI3/PI4-kinase family. ATM subfamily.</text>
</comment>
<comment type="catalytic activity">
    <reaction evidence="12">
        <text>L-threonyl-[protein] + ATP = O-phospho-L-threonyl-[protein] + ADP + H(+)</text>
        <dbReference type="Rhea" id="RHEA:46608"/>
        <dbReference type="Rhea" id="RHEA-COMP:11060"/>
        <dbReference type="Rhea" id="RHEA-COMP:11605"/>
        <dbReference type="ChEBI" id="CHEBI:15378"/>
        <dbReference type="ChEBI" id="CHEBI:30013"/>
        <dbReference type="ChEBI" id="CHEBI:30616"/>
        <dbReference type="ChEBI" id="CHEBI:61977"/>
        <dbReference type="ChEBI" id="CHEBI:456216"/>
        <dbReference type="EC" id="2.7.11.1"/>
    </reaction>
</comment>
<reference evidence="17 18" key="1">
    <citation type="journal article" date="2012" name="BMC Genomics">
        <title>Comparative genomics of the white-rot fungi, Phanerochaete carnosa and P. chrysosporium, to elucidate the genetic basis of the distinct wood types they colonize.</title>
        <authorList>
            <person name="Suzuki H."/>
            <person name="MacDonald J."/>
            <person name="Syed K."/>
            <person name="Salamov A."/>
            <person name="Hori C."/>
            <person name="Aerts A."/>
            <person name="Henrissat B."/>
            <person name="Wiebenga A."/>
            <person name="vanKuyk P.A."/>
            <person name="Barry K."/>
            <person name="Lindquist E."/>
            <person name="LaButti K."/>
            <person name="Lapidus A."/>
            <person name="Lucas S."/>
            <person name="Coutinho P."/>
            <person name="Gong Y."/>
            <person name="Samejima M."/>
            <person name="Mahadevan R."/>
            <person name="Abou-Zaid M."/>
            <person name="de Vries R.P."/>
            <person name="Igarashi K."/>
            <person name="Yadav J.S."/>
            <person name="Grigoriev I.V."/>
            <person name="Master E.R."/>
        </authorList>
    </citation>
    <scope>NUCLEOTIDE SEQUENCE [LARGE SCALE GENOMIC DNA]</scope>
    <source>
        <strain evidence="17 18">HHB-10118-sp</strain>
    </source>
</reference>
<dbReference type="InterPro" id="IPR057564">
    <property type="entry name" value="HEAT_ATR"/>
</dbReference>
<comment type="subcellular location">
    <subcellularLocation>
        <location evidence="1">Nucleus</location>
    </subcellularLocation>
</comment>
<proteinExistence type="inferred from homology"/>
<dbReference type="InParanoid" id="K5VAI6"/>
<feature type="domain" description="FATC" evidence="16">
    <location>
        <begin position="2396"/>
        <end position="2428"/>
    </location>
</feature>
<dbReference type="InterPro" id="IPR003151">
    <property type="entry name" value="PIK-rel_kinase_FAT"/>
</dbReference>
<dbReference type="GO" id="GO:0005694">
    <property type="term" value="C:chromosome"/>
    <property type="evidence" value="ECO:0007669"/>
    <property type="project" value="TreeGrafter"/>
</dbReference>
<dbReference type="FunCoup" id="K5VAI6">
    <property type="interactions" value="555"/>
</dbReference>
<evidence type="ECO:0000256" key="4">
    <source>
        <dbReference type="ARBA" id="ARBA00022527"/>
    </source>
</evidence>
<keyword evidence="6" id="KW-0547">Nucleotide-binding</keyword>
<evidence type="ECO:0000256" key="7">
    <source>
        <dbReference type="ARBA" id="ARBA00022763"/>
    </source>
</evidence>
<dbReference type="Pfam" id="PF08064">
    <property type="entry name" value="UME"/>
    <property type="match status" value="1"/>
</dbReference>
<dbReference type="Gene3D" id="1.10.1070.11">
    <property type="entry name" value="Phosphatidylinositol 3-/4-kinase, catalytic domain"/>
    <property type="match status" value="1"/>
</dbReference>
<dbReference type="PANTHER" id="PTHR11139:SF125">
    <property type="entry name" value="SERINE_THREONINE-PROTEIN KINASE MEC1"/>
    <property type="match status" value="1"/>
</dbReference>
<dbReference type="Pfam" id="PF02260">
    <property type="entry name" value="FATC"/>
    <property type="match status" value="1"/>
</dbReference>
<keyword evidence="4" id="KW-0723">Serine/threonine-protein kinase</keyword>
<dbReference type="STRING" id="650164.K5VAI6"/>
<keyword evidence="7" id="KW-0227">DNA damage</keyword>
<dbReference type="KEGG" id="pco:PHACADRAFT_181804"/>
<keyword evidence="18" id="KW-1185">Reference proteome</keyword>
<evidence type="ECO:0000259" key="14">
    <source>
        <dbReference type="PROSITE" id="PS50290"/>
    </source>
</evidence>
<name>K5VAI6_PHACS</name>
<organism evidence="17 18">
    <name type="scientific">Phanerochaete carnosa (strain HHB-10118-sp)</name>
    <name type="common">White-rot fungus</name>
    <name type="synonym">Peniophora carnosa</name>
    <dbReference type="NCBI Taxonomy" id="650164"/>
    <lineage>
        <taxon>Eukaryota</taxon>
        <taxon>Fungi</taxon>
        <taxon>Dikarya</taxon>
        <taxon>Basidiomycota</taxon>
        <taxon>Agaricomycotina</taxon>
        <taxon>Agaricomycetes</taxon>
        <taxon>Polyporales</taxon>
        <taxon>Phanerochaetaceae</taxon>
        <taxon>Phanerochaete</taxon>
    </lineage>
</organism>
<dbReference type="Gene3D" id="3.30.1010.10">
    <property type="entry name" value="Phosphatidylinositol 3-kinase Catalytic Subunit, Chain A, domain 4"/>
    <property type="match status" value="1"/>
</dbReference>
<dbReference type="SMART" id="SM01343">
    <property type="entry name" value="FATC"/>
    <property type="match status" value="1"/>
</dbReference>
<evidence type="ECO:0000256" key="8">
    <source>
        <dbReference type="ARBA" id="ARBA00022777"/>
    </source>
</evidence>